<feature type="domain" description="Disease resistance N-terminal" evidence="7">
    <location>
        <begin position="9"/>
        <end position="95"/>
    </location>
</feature>
<dbReference type="InterPro" id="IPR036388">
    <property type="entry name" value="WH-like_DNA-bd_sf"/>
</dbReference>
<keyword evidence="1" id="KW-0433">Leucine-rich repeat</keyword>
<evidence type="ECO:0000259" key="8">
    <source>
        <dbReference type="Pfam" id="PF23559"/>
    </source>
</evidence>
<sequence>MADEVLYNVVGDIITKLGYLALDEIRLWWGVKGELKKLEATVSSIRDVLLDAEEQQKLNRQVKGWLERLEEVVYDADDLVDDFATEALRRRVMTGNRMTKEVSLFFSSSNQLVYGFKMGHKIKAIRERLADIEGDRIFKLEVRTDQERTVERDQTESSLPEVFIGREGDKKAITELVLSSNGEECVSVLSIVGMGGLGKTTLAQIIFNDELIQSSFQRRIWVYVSDPFDVKMIVRKILESATGNKSEDLELEALKSQLGGIIDGKKYLLVLDDVWNETREKWQNLKRLLVGGSSGSKILITTRSKKVADISSTMAPHVLEGLSPDESWSLFLHVALEGQEPKHVNVREIGEEILKKCCGVPLAIKTIASLLYEKNPETEWPLFLRNELSRISQDDNDIMPTLKLSYDHLPSHLKHCFAYCALYPKDYKIDVKTLIHLWVAQGFVEAPITSDRLEDIGLEYFMKLWWRSFFQEVKRDRFGNVESCKMHDLMHDLATTVGGTRIQLVNFDAPNIDEKIRHVALNLDVAPQEIFNNAKRPRSFLLLGKHDYNKLFIHKNLRCLRAYDMSDCGIEMVDSCIKMLKHLRYLGVSWNVKFRALPNSITDLLNLQVLNISNCLRLKELPKDIKKLVNLRHLYCEGCKSLTHMPRGLGQLTSLQTLSQFVVAKGHISSKDVGKINELNKLNNLRGSLEIRNLGCVDNEIVNVNLKEKPLLQSLVLHWKESWEDSNVDRDEMAFQNLQPHPNLKELNVHGYGGRRFPSWFSAPTNLVNLCIWYCKRCQHLPPMDQIPSLQHLQIWTLDNLEYMEIEGQQTSFFPSLKTLNLHGCPKLKGWQKKRDDSTALELLQFPCLSHFSCNNCPSLTSIPQFPSLDESLNLQKASPQLVHQIFTPSISSSSSIIPPLSKLKHLSIVYIEELESLPRDGLRNLTCLQRLTIGFCLALKCLPQEMRSLTSLRELNIEMCPQLNERYGLRNLTCLQSLIILFCPALKCLPQELHSLTSLRGFIILNCPQLKERCGNKKGADWEFISHIQNFEVDRQMIQKEGRYLLDDEASDKLSTVGCVSSKMSSVLLLSS</sequence>
<evidence type="ECO:0000313" key="10">
    <source>
        <dbReference type="EMBL" id="OAY33888.1"/>
    </source>
</evidence>
<dbReference type="SUPFAM" id="SSF52540">
    <property type="entry name" value="P-loop containing nucleoside triphosphate hydrolases"/>
    <property type="match status" value="1"/>
</dbReference>
<keyword evidence="3" id="KW-0547">Nucleotide-binding</keyword>
<dbReference type="PRINTS" id="PR00364">
    <property type="entry name" value="DISEASERSIST"/>
</dbReference>
<dbReference type="InterPro" id="IPR038005">
    <property type="entry name" value="RX-like_CC"/>
</dbReference>
<dbReference type="PANTHER" id="PTHR36766:SF38">
    <property type="entry name" value="DISEASE RESISTANCE PROTEIN RGA3"/>
    <property type="match status" value="1"/>
</dbReference>
<evidence type="ECO:0000256" key="2">
    <source>
        <dbReference type="ARBA" id="ARBA00022737"/>
    </source>
</evidence>
<dbReference type="SUPFAM" id="SSF52058">
    <property type="entry name" value="L domain-like"/>
    <property type="match status" value="1"/>
</dbReference>
<keyword evidence="4" id="KW-0611">Plant defense</keyword>
<keyword evidence="5" id="KW-0067">ATP-binding</keyword>
<evidence type="ECO:0000256" key="4">
    <source>
        <dbReference type="ARBA" id="ARBA00022821"/>
    </source>
</evidence>
<dbReference type="Pfam" id="PF00931">
    <property type="entry name" value="NB-ARC"/>
    <property type="match status" value="1"/>
</dbReference>
<dbReference type="InterPro" id="IPR027417">
    <property type="entry name" value="P-loop_NTPase"/>
</dbReference>
<feature type="domain" description="Disease resistance protein winged helix" evidence="8">
    <location>
        <begin position="422"/>
        <end position="494"/>
    </location>
</feature>
<dbReference type="Pfam" id="PF23559">
    <property type="entry name" value="WHD_DRP"/>
    <property type="match status" value="1"/>
</dbReference>
<dbReference type="Pfam" id="PF25019">
    <property type="entry name" value="LRR_R13L1-DRL21"/>
    <property type="match status" value="1"/>
</dbReference>
<dbReference type="FunFam" id="3.40.50.300:FF:001091">
    <property type="entry name" value="Probable disease resistance protein At1g61300"/>
    <property type="match status" value="1"/>
</dbReference>
<evidence type="ECO:0008006" key="11">
    <source>
        <dbReference type="Google" id="ProtNLM"/>
    </source>
</evidence>
<dbReference type="InterPro" id="IPR042197">
    <property type="entry name" value="Apaf_helical"/>
</dbReference>
<dbReference type="InterPro" id="IPR041118">
    <property type="entry name" value="Rx_N"/>
</dbReference>
<dbReference type="GO" id="GO:0043531">
    <property type="term" value="F:ADP binding"/>
    <property type="evidence" value="ECO:0007669"/>
    <property type="project" value="InterPro"/>
</dbReference>
<dbReference type="SUPFAM" id="SSF52047">
    <property type="entry name" value="RNI-like"/>
    <property type="match status" value="1"/>
</dbReference>
<gene>
    <name evidence="10" type="ORF">MANES_13G133500</name>
</gene>
<proteinExistence type="predicted"/>
<dbReference type="Gene3D" id="3.40.50.300">
    <property type="entry name" value="P-loop containing nucleotide triphosphate hydrolases"/>
    <property type="match status" value="1"/>
</dbReference>
<dbReference type="AlphaFoldDB" id="A0A2C9URP7"/>
<dbReference type="Gene3D" id="3.80.10.10">
    <property type="entry name" value="Ribonuclease Inhibitor"/>
    <property type="match status" value="3"/>
</dbReference>
<dbReference type="InterPro" id="IPR058922">
    <property type="entry name" value="WHD_DRP"/>
</dbReference>
<dbReference type="Gene3D" id="1.20.5.4130">
    <property type="match status" value="1"/>
</dbReference>
<dbReference type="PANTHER" id="PTHR36766">
    <property type="entry name" value="PLANT BROAD-SPECTRUM MILDEW RESISTANCE PROTEIN RPW8"/>
    <property type="match status" value="1"/>
</dbReference>
<evidence type="ECO:0000256" key="5">
    <source>
        <dbReference type="ARBA" id="ARBA00022840"/>
    </source>
</evidence>
<dbReference type="Gene3D" id="1.10.10.10">
    <property type="entry name" value="Winged helix-like DNA-binding domain superfamily/Winged helix DNA-binding domain"/>
    <property type="match status" value="1"/>
</dbReference>
<accession>A0A2C9URP7</accession>
<organism evidence="10">
    <name type="scientific">Manihot esculenta</name>
    <name type="common">Cassava</name>
    <name type="synonym">Jatropha manihot</name>
    <dbReference type="NCBI Taxonomy" id="3983"/>
    <lineage>
        <taxon>Eukaryota</taxon>
        <taxon>Viridiplantae</taxon>
        <taxon>Streptophyta</taxon>
        <taxon>Embryophyta</taxon>
        <taxon>Tracheophyta</taxon>
        <taxon>Spermatophyta</taxon>
        <taxon>Magnoliopsida</taxon>
        <taxon>eudicotyledons</taxon>
        <taxon>Gunneridae</taxon>
        <taxon>Pentapetalae</taxon>
        <taxon>rosids</taxon>
        <taxon>fabids</taxon>
        <taxon>Malpighiales</taxon>
        <taxon>Euphorbiaceae</taxon>
        <taxon>Crotonoideae</taxon>
        <taxon>Manihoteae</taxon>
        <taxon>Manihot</taxon>
    </lineage>
</organism>
<dbReference type="GO" id="GO:0051707">
    <property type="term" value="P:response to other organism"/>
    <property type="evidence" value="ECO:0007669"/>
    <property type="project" value="UniProtKB-ARBA"/>
</dbReference>
<reference evidence="10" key="1">
    <citation type="submission" date="2016-02" db="EMBL/GenBank/DDBJ databases">
        <title>WGS assembly of Manihot esculenta.</title>
        <authorList>
            <person name="Bredeson J.V."/>
            <person name="Prochnik S.E."/>
            <person name="Lyons J.B."/>
            <person name="Schmutz J."/>
            <person name="Grimwood J."/>
            <person name="Vrebalov J."/>
            <person name="Bart R.S."/>
            <person name="Amuge T."/>
            <person name="Ferguson M.E."/>
            <person name="Green R."/>
            <person name="Putnam N."/>
            <person name="Stites J."/>
            <person name="Rounsley S."/>
            <person name="Rokhsar D.S."/>
        </authorList>
    </citation>
    <scope>NUCLEOTIDE SEQUENCE [LARGE SCALE GENOMIC DNA]</scope>
    <source>
        <tissue evidence="10">Leaf</tissue>
    </source>
</reference>
<evidence type="ECO:0000259" key="7">
    <source>
        <dbReference type="Pfam" id="PF18052"/>
    </source>
</evidence>
<protein>
    <recommendedName>
        <fullName evidence="11">Disease resistance protein RGA3</fullName>
    </recommendedName>
</protein>
<dbReference type="GO" id="GO:0005524">
    <property type="term" value="F:ATP binding"/>
    <property type="evidence" value="ECO:0007669"/>
    <property type="project" value="UniProtKB-KW"/>
</dbReference>
<evidence type="ECO:0000259" key="6">
    <source>
        <dbReference type="Pfam" id="PF00931"/>
    </source>
</evidence>
<feature type="domain" description="R13L1/DRL21-like LRR repeat region" evidence="9">
    <location>
        <begin position="676"/>
        <end position="796"/>
    </location>
</feature>
<evidence type="ECO:0000256" key="3">
    <source>
        <dbReference type="ARBA" id="ARBA00022741"/>
    </source>
</evidence>
<dbReference type="GO" id="GO:0006952">
    <property type="term" value="P:defense response"/>
    <property type="evidence" value="ECO:0007669"/>
    <property type="project" value="UniProtKB-KW"/>
</dbReference>
<evidence type="ECO:0000256" key="1">
    <source>
        <dbReference type="ARBA" id="ARBA00022614"/>
    </source>
</evidence>
<dbReference type="InterPro" id="IPR032675">
    <property type="entry name" value="LRR_dom_sf"/>
</dbReference>
<evidence type="ECO:0000259" key="9">
    <source>
        <dbReference type="Pfam" id="PF25019"/>
    </source>
</evidence>
<feature type="domain" description="NB-ARC" evidence="6">
    <location>
        <begin position="171"/>
        <end position="337"/>
    </location>
</feature>
<dbReference type="CDD" id="cd14798">
    <property type="entry name" value="RX-CC_like"/>
    <property type="match status" value="1"/>
</dbReference>
<keyword evidence="2" id="KW-0677">Repeat</keyword>
<dbReference type="InterPro" id="IPR056789">
    <property type="entry name" value="LRR_R13L1-DRL21"/>
</dbReference>
<dbReference type="EMBL" id="CM004399">
    <property type="protein sequence ID" value="OAY33888.1"/>
    <property type="molecule type" value="Genomic_DNA"/>
</dbReference>
<dbReference type="Gene3D" id="1.10.8.430">
    <property type="entry name" value="Helical domain of apoptotic protease-activating factors"/>
    <property type="match status" value="1"/>
</dbReference>
<name>A0A2C9URP7_MANES</name>
<dbReference type="Pfam" id="PF18052">
    <property type="entry name" value="Rx_N"/>
    <property type="match status" value="1"/>
</dbReference>
<dbReference type="FunFam" id="1.10.10.10:FF:000322">
    <property type="entry name" value="Probable disease resistance protein At1g63360"/>
    <property type="match status" value="1"/>
</dbReference>
<dbReference type="InterPro" id="IPR002182">
    <property type="entry name" value="NB-ARC"/>
</dbReference>